<dbReference type="InterPro" id="IPR050248">
    <property type="entry name" value="Polysacc_deacetylase_ArnD"/>
</dbReference>
<keyword evidence="5" id="KW-1003">Cell membrane</keyword>
<evidence type="ECO:0000256" key="13">
    <source>
        <dbReference type="ARBA" id="ARBA00023136"/>
    </source>
</evidence>
<keyword evidence="7" id="KW-0964">Secreted</keyword>
<dbReference type="VEuPathDB" id="FungiDB:BDEG_22113"/>
<evidence type="ECO:0000256" key="5">
    <source>
        <dbReference type="ARBA" id="ARBA00022475"/>
    </source>
</evidence>
<comment type="similarity">
    <text evidence="4">Belongs to the polysaccharide deacetylase family.</text>
</comment>
<evidence type="ECO:0000256" key="9">
    <source>
        <dbReference type="ARBA" id="ARBA00022723"/>
    </source>
</evidence>
<name>A0A177WF39_BATDL</name>
<evidence type="ECO:0000256" key="17">
    <source>
        <dbReference type="ARBA" id="ARBA00023288"/>
    </source>
</evidence>
<keyword evidence="11" id="KW-0378">Hydrolase</keyword>
<keyword evidence="14" id="KW-0325">Glycoprotein</keyword>
<reference evidence="25 26" key="1">
    <citation type="submission" date="2006-10" db="EMBL/GenBank/DDBJ databases">
        <title>The Genome Sequence of Batrachochytrium dendrobatidis JEL423.</title>
        <authorList>
            <consortium name="The Broad Institute Genome Sequencing Platform"/>
            <person name="Birren B."/>
            <person name="Lander E."/>
            <person name="Galagan J."/>
            <person name="Cuomo C."/>
            <person name="Devon K."/>
            <person name="Jaffe D."/>
            <person name="Butler J."/>
            <person name="Alvarez P."/>
            <person name="Gnerre S."/>
            <person name="Grabherr M."/>
            <person name="Kleber M."/>
            <person name="Mauceli E."/>
            <person name="Brockman W."/>
            <person name="Young S."/>
            <person name="LaButti K."/>
            <person name="Sykes S."/>
            <person name="DeCaprio D."/>
            <person name="Crawford M."/>
            <person name="Koehrsen M."/>
            <person name="Engels R."/>
            <person name="Montgomery P."/>
            <person name="Pearson M."/>
            <person name="Howarth C."/>
            <person name="Larson L."/>
            <person name="White J."/>
            <person name="O'Leary S."/>
            <person name="Kodira C."/>
            <person name="Zeng Q."/>
            <person name="Yandava C."/>
            <person name="Alvarado L."/>
            <person name="Longcore J."/>
            <person name="James T."/>
        </authorList>
    </citation>
    <scope>NUCLEOTIDE SEQUENCE [LARGE SCALE GENOMIC DNA]</scope>
    <source>
        <strain evidence="25 26">JEL423</strain>
    </source>
</reference>
<evidence type="ECO:0000256" key="4">
    <source>
        <dbReference type="ARBA" id="ARBA00010973"/>
    </source>
</evidence>
<evidence type="ECO:0000313" key="25">
    <source>
        <dbReference type="EMBL" id="OAJ38160.1"/>
    </source>
</evidence>
<evidence type="ECO:0000256" key="22">
    <source>
        <dbReference type="SAM" id="MobiDB-lite"/>
    </source>
</evidence>
<dbReference type="InterPro" id="IPR002509">
    <property type="entry name" value="NODB_dom"/>
</dbReference>
<evidence type="ECO:0000256" key="12">
    <source>
        <dbReference type="ARBA" id="ARBA00023024"/>
    </source>
</evidence>
<dbReference type="Gene3D" id="3.20.20.370">
    <property type="entry name" value="Glycoside hydrolase/deacetylase"/>
    <property type="match status" value="1"/>
</dbReference>
<feature type="compositionally biased region" description="Low complexity" evidence="22">
    <location>
        <begin position="289"/>
        <end position="304"/>
    </location>
</feature>
<keyword evidence="13" id="KW-0472">Membrane</keyword>
<dbReference type="Proteomes" id="UP000077115">
    <property type="component" value="Unassembled WGS sequence"/>
</dbReference>
<dbReference type="GO" id="GO:0005886">
    <property type="term" value="C:plasma membrane"/>
    <property type="evidence" value="ECO:0007669"/>
    <property type="project" value="UniProtKB-SubCell"/>
</dbReference>
<dbReference type="InterPro" id="IPR011330">
    <property type="entry name" value="Glyco_hydro/deAcase_b/a-brl"/>
</dbReference>
<comment type="catalytic activity">
    <reaction evidence="21">
        <text>[(1-&gt;4)-N-acetyl-beta-D-glucosaminyl](n) + n H2O = chitosan + n acetate</text>
        <dbReference type="Rhea" id="RHEA:10464"/>
        <dbReference type="Rhea" id="RHEA-COMP:9593"/>
        <dbReference type="Rhea" id="RHEA-COMP:9597"/>
        <dbReference type="ChEBI" id="CHEBI:15377"/>
        <dbReference type="ChEBI" id="CHEBI:17029"/>
        <dbReference type="ChEBI" id="CHEBI:30089"/>
        <dbReference type="ChEBI" id="CHEBI:57704"/>
        <dbReference type="EC" id="3.5.1.41"/>
    </reaction>
    <physiologicalReaction direction="left-to-right" evidence="21">
        <dbReference type="Rhea" id="RHEA:10465"/>
    </physiologicalReaction>
</comment>
<dbReference type="GO" id="GO:0098552">
    <property type="term" value="C:side of membrane"/>
    <property type="evidence" value="ECO:0007669"/>
    <property type="project" value="UniProtKB-KW"/>
</dbReference>
<keyword evidence="16" id="KW-0170">Cobalt</keyword>
<dbReference type="GO" id="GO:0046872">
    <property type="term" value="F:metal ion binding"/>
    <property type="evidence" value="ECO:0007669"/>
    <property type="project" value="UniProtKB-KW"/>
</dbReference>
<evidence type="ECO:0000313" key="26">
    <source>
        <dbReference type="Proteomes" id="UP000077115"/>
    </source>
</evidence>
<dbReference type="FunFam" id="3.20.20.370:FF:000004">
    <property type="entry name" value="Related to Chitin deacetylase"/>
    <property type="match status" value="1"/>
</dbReference>
<accession>A0A177WF39</accession>
<dbReference type="eggNOG" id="ENOG502QRIP">
    <property type="taxonomic scope" value="Eukaryota"/>
</dbReference>
<evidence type="ECO:0000256" key="21">
    <source>
        <dbReference type="ARBA" id="ARBA00048494"/>
    </source>
</evidence>
<evidence type="ECO:0000256" key="10">
    <source>
        <dbReference type="ARBA" id="ARBA00022729"/>
    </source>
</evidence>
<organism evidence="25 26">
    <name type="scientific">Batrachochytrium dendrobatidis (strain JEL423)</name>
    <dbReference type="NCBI Taxonomy" id="403673"/>
    <lineage>
        <taxon>Eukaryota</taxon>
        <taxon>Fungi</taxon>
        <taxon>Fungi incertae sedis</taxon>
        <taxon>Chytridiomycota</taxon>
        <taxon>Chytridiomycota incertae sedis</taxon>
        <taxon>Chytridiomycetes</taxon>
        <taxon>Rhizophydiales</taxon>
        <taxon>Rhizophydiales incertae sedis</taxon>
        <taxon>Batrachochytrium</taxon>
    </lineage>
</organism>
<dbReference type="OrthoDB" id="5547340at2759"/>
<evidence type="ECO:0000256" key="18">
    <source>
        <dbReference type="ARBA" id="ARBA00023316"/>
    </source>
</evidence>
<evidence type="ECO:0000256" key="7">
    <source>
        <dbReference type="ARBA" id="ARBA00022525"/>
    </source>
</evidence>
<dbReference type="GO" id="GO:0004099">
    <property type="term" value="F:chitin deacetylase activity"/>
    <property type="evidence" value="ECO:0007669"/>
    <property type="project" value="UniProtKB-EC"/>
</dbReference>
<evidence type="ECO:0000256" key="19">
    <source>
        <dbReference type="ARBA" id="ARBA00023326"/>
    </source>
</evidence>
<keyword evidence="6" id="KW-0134">Cell wall</keyword>
<evidence type="ECO:0000259" key="24">
    <source>
        <dbReference type="PROSITE" id="PS51677"/>
    </source>
</evidence>
<sequence>MTIIHTLVCTTVLISTLASAGTLNPAMYPVMDKLPPANASWSAAILKNIPNLPVNQKGLPNPDWSKDVTNCPKANQWGLSYDDGPGPYTADLLSALKARNQLATFFIIGSRAIEYPAQLLQTYQAGHQIGIHTWSHPQATTVSSEQYVAEIVFTAQAIKEIIGVTPRFFRPPYGDIDDRIRAILQNLGLTIVEWSLDSKDADGALDVVQQFQKAANAGSGPVISLEHDLFATSEPQAAPALDAILAGSGKYVPMPIDKCLGYAAYDEGFWDRVAGKGLPPVNPLPVSTASAAATSHSTSPALPTGLVNKNPASSSTGSVAKSGSIASQISFGVSAIAIAVGLVFV</sequence>
<evidence type="ECO:0000256" key="23">
    <source>
        <dbReference type="SAM" id="SignalP"/>
    </source>
</evidence>
<feature type="chain" id="PRO_5008077510" description="chitin deacetylase" evidence="23">
    <location>
        <begin position="21"/>
        <end position="345"/>
    </location>
</feature>
<keyword evidence="9" id="KW-0479">Metal-binding</keyword>
<evidence type="ECO:0000256" key="14">
    <source>
        <dbReference type="ARBA" id="ARBA00023180"/>
    </source>
</evidence>
<keyword evidence="19" id="KW-0624">Polysaccharide degradation</keyword>
<dbReference type="STRING" id="403673.A0A177WF39"/>
<keyword evidence="15" id="KW-0119">Carbohydrate metabolism</keyword>
<comment type="subcellular location">
    <subcellularLocation>
        <location evidence="3">Cell membrane</location>
        <topology evidence="3">Lipid-anchor</topology>
        <topology evidence="3">GPI-anchor</topology>
    </subcellularLocation>
    <subcellularLocation>
        <location evidence="2">Secreted</location>
        <location evidence="2">Cell wall</location>
    </subcellularLocation>
</comment>
<dbReference type="EC" id="3.5.1.41" evidence="20"/>
<dbReference type="Pfam" id="PF01522">
    <property type="entry name" value="Polysacc_deac_1"/>
    <property type="match status" value="1"/>
</dbReference>
<keyword evidence="17" id="KW-0449">Lipoprotein</keyword>
<feature type="region of interest" description="Disordered" evidence="22">
    <location>
        <begin position="289"/>
        <end position="308"/>
    </location>
</feature>
<evidence type="ECO:0000256" key="1">
    <source>
        <dbReference type="ARBA" id="ARBA00001941"/>
    </source>
</evidence>
<dbReference type="PANTHER" id="PTHR10587:SF133">
    <property type="entry name" value="CHITIN DEACETYLASE 1-RELATED"/>
    <property type="match status" value="1"/>
</dbReference>
<dbReference type="EMBL" id="DS022301">
    <property type="protein sequence ID" value="OAJ38160.1"/>
    <property type="molecule type" value="Genomic_DNA"/>
</dbReference>
<dbReference type="GO" id="GO:0000272">
    <property type="term" value="P:polysaccharide catabolic process"/>
    <property type="evidence" value="ECO:0007669"/>
    <property type="project" value="UniProtKB-KW"/>
</dbReference>
<keyword evidence="12" id="KW-0146">Chitin degradation</keyword>
<keyword evidence="10 23" id="KW-0732">Signal</keyword>
<evidence type="ECO:0000256" key="8">
    <source>
        <dbReference type="ARBA" id="ARBA00022622"/>
    </source>
</evidence>
<feature type="domain" description="NodB homology" evidence="24">
    <location>
        <begin position="75"/>
        <end position="257"/>
    </location>
</feature>
<evidence type="ECO:0000256" key="2">
    <source>
        <dbReference type="ARBA" id="ARBA00004191"/>
    </source>
</evidence>
<dbReference type="GO" id="GO:0009272">
    <property type="term" value="P:fungal-type cell wall biogenesis"/>
    <property type="evidence" value="ECO:0007669"/>
    <property type="project" value="UniProtKB-ARBA"/>
</dbReference>
<keyword evidence="8" id="KW-0336">GPI-anchor</keyword>
<reference evidence="25 26" key="2">
    <citation type="submission" date="2016-05" db="EMBL/GenBank/DDBJ databases">
        <title>Lineage-specific infection strategies underlie the spectrum of fungal disease in amphibians.</title>
        <authorList>
            <person name="Cuomo C.A."/>
            <person name="Farrer R.A."/>
            <person name="James T."/>
            <person name="Longcore J."/>
            <person name="Birren B."/>
        </authorList>
    </citation>
    <scope>NUCLEOTIDE SEQUENCE [LARGE SCALE GENOMIC DNA]</scope>
    <source>
        <strain evidence="25 26">JEL423</strain>
    </source>
</reference>
<dbReference type="SUPFAM" id="SSF88713">
    <property type="entry name" value="Glycoside hydrolase/deacetylase"/>
    <property type="match status" value="1"/>
</dbReference>
<evidence type="ECO:0000256" key="15">
    <source>
        <dbReference type="ARBA" id="ARBA00023277"/>
    </source>
</evidence>
<dbReference type="GO" id="GO:0071555">
    <property type="term" value="P:cell wall organization"/>
    <property type="evidence" value="ECO:0007669"/>
    <property type="project" value="UniProtKB-KW"/>
</dbReference>
<dbReference type="PROSITE" id="PS51677">
    <property type="entry name" value="NODB"/>
    <property type="match status" value="1"/>
</dbReference>
<dbReference type="AlphaFoldDB" id="A0A177WF39"/>
<evidence type="ECO:0000256" key="6">
    <source>
        <dbReference type="ARBA" id="ARBA00022512"/>
    </source>
</evidence>
<protein>
    <recommendedName>
        <fullName evidence="20">chitin deacetylase</fullName>
        <ecNumber evidence="20">3.5.1.41</ecNumber>
    </recommendedName>
</protein>
<dbReference type="PANTHER" id="PTHR10587">
    <property type="entry name" value="GLYCOSYL TRANSFERASE-RELATED"/>
    <property type="match status" value="1"/>
</dbReference>
<evidence type="ECO:0000256" key="3">
    <source>
        <dbReference type="ARBA" id="ARBA00004609"/>
    </source>
</evidence>
<comment type="cofactor">
    <cofactor evidence="1">
        <name>Co(2+)</name>
        <dbReference type="ChEBI" id="CHEBI:48828"/>
    </cofactor>
</comment>
<proteinExistence type="inferred from homology"/>
<evidence type="ECO:0000256" key="16">
    <source>
        <dbReference type="ARBA" id="ARBA00023285"/>
    </source>
</evidence>
<dbReference type="GO" id="GO:0006032">
    <property type="term" value="P:chitin catabolic process"/>
    <property type="evidence" value="ECO:0007669"/>
    <property type="project" value="UniProtKB-KW"/>
</dbReference>
<gene>
    <name evidence="25" type="ORF">BDEG_22113</name>
</gene>
<evidence type="ECO:0000256" key="11">
    <source>
        <dbReference type="ARBA" id="ARBA00022801"/>
    </source>
</evidence>
<keyword evidence="18" id="KW-0961">Cell wall biogenesis/degradation</keyword>
<evidence type="ECO:0000256" key="20">
    <source>
        <dbReference type="ARBA" id="ARBA00024056"/>
    </source>
</evidence>
<feature type="signal peptide" evidence="23">
    <location>
        <begin position="1"/>
        <end position="20"/>
    </location>
</feature>